<protein>
    <submittedName>
        <fullName evidence="2">Uncharacterized protein</fullName>
    </submittedName>
</protein>
<feature type="region of interest" description="Disordered" evidence="1">
    <location>
        <begin position="45"/>
        <end position="96"/>
    </location>
</feature>
<proteinExistence type="predicted"/>
<evidence type="ECO:0000313" key="2">
    <source>
        <dbReference type="EMBL" id="MEQ2171424.1"/>
    </source>
</evidence>
<reference evidence="2 3" key="1">
    <citation type="submission" date="2021-06" db="EMBL/GenBank/DDBJ databases">
        <authorList>
            <person name="Palmer J.M."/>
        </authorList>
    </citation>
    <scope>NUCLEOTIDE SEQUENCE [LARGE SCALE GENOMIC DNA]</scope>
    <source>
        <strain evidence="2 3">GA_2019</strain>
        <tissue evidence="2">Muscle</tissue>
    </source>
</reference>
<keyword evidence="3" id="KW-1185">Reference proteome</keyword>
<accession>A0ABV0NJ53</accession>
<dbReference type="Proteomes" id="UP001476798">
    <property type="component" value="Unassembled WGS sequence"/>
</dbReference>
<evidence type="ECO:0000313" key="3">
    <source>
        <dbReference type="Proteomes" id="UP001476798"/>
    </source>
</evidence>
<name>A0ABV0NJ53_9TELE</name>
<organism evidence="2 3">
    <name type="scientific">Goodea atripinnis</name>
    <dbReference type="NCBI Taxonomy" id="208336"/>
    <lineage>
        <taxon>Eukaryota</taxon>
        <taxon>Metazoa</taxon>
        <taxon>Chordata</taxon>
        <taxon>Craniata</taxon>
        <taxon>Vertebrata</taxon>
        <taxon>Euteleostomi</taxon>
        <taxon>Actinopterygii</taxon>
        <taxon>Neopterygii</taxon>
        <taxon>Teleostei</taxon>
        <taxon>Neoteleostei</taxon>
        <taxon>Acanthomorphata</taxon>
        <taxon>Ovalentaria</taxon>
        <taxon>Atherinomorphae</taxon>
        <taxon>Cyprinodontiformes</taxon>
        <taxon>Goodeidae</taxon>
        <taxon>Goodea</taxon>
    </lineage>
</organism>
<dbReference type="EMBL" id="JAHRIO010040601">
    <property type="protein sequence ID" value="MEQ2171424.1"/>
    <property type="molecule type" value="Genomic_DNA"/>
</dbReference>
<sequence length="96" mass="10834">MLSIDLIRKQNGLWAQGDVFREKKLNERENGKMAVTRILSGVDDITINGSNKNRPSKKEEIDLYDDKDERNGLTQGDKLRALKSKRQARSSSGSLS</sequence>
<evidence type="ECO:0000256" key="1">
    <source>
        <dbReference type="SAM" id="MobiDB-lite"/>
    </source>
</evidence>
<comment type="caution">
    <text evidence="2">The sequence shown here is derived from an EMBL/GenBank/DDBJ whole genome shotgun (WGS) entry which is preliminary data.</text>
</comment>
<gene>
    <name evidence="2" type="ORF">GOODEAATRI_010531</name>
</gene>